<comment type="caution">
    <text evidence="2">The sequence shown here is derived from an EMBL/GenBank/DDBJ whole genome shotgun (WGS) entry which is preliminary data.</text>
</comment>
<keyword evidence="1" id="KW-0812">Transmembrane</keyword>
<dbReference type="RefSeq" id="WP_208428680.1">
    <property type="nucleotide sequence ID" value="NZ_JAEPRJ010000001.1"/>
</dbReference>
<sequence length="163" mass="19510">MECSEFQKNIQPFIYGQLNMLKEEEMLEHLLTCKECNEELEIYYTIINCIKELDGKLETSDNYHGEYNDFIEKTRREIRKYKKHRFRRRIAFPGVVGAAVLFTGLSVNMEVENNVRENNESRTFIDNDLSMRFRFNDSHILSDPYTNIDELAKEIESRRNLHE</sequence>
<dbReference type="Proteomes" id="UP000604730">
    <property type="component" value="Unassembled WGS sequence"/>
</dbReference>
<evidence type="ECO:0000256" key="1">
    <source>
        <dbReference type="SAM" id="Phobius"/>
    </source>
</evidence>
<evidence type="ECO:0000313" key="3">
    <source>
        <dbReference type="Proteomes" id="UP000604730"/>
    </source>
</evidence>
<dbReference type="EMBL" id="JAEPRJ010000001">
    <property type="protein sequence ID" value="MBK5897176.1"/>
    <property type="molecule type" value="Genomic_DNA"/>
</dbReference>
<protein>
    <submittedName>
        <fullName evidence="2">Zf-HC2 domain-containing protein</fullName>
    </submittedName>
</protein>
<name>A0ABS1IZ57_9FIRM</name>
<gene>
    <name evidence="2" type="ORF">JJN12_05155</name>
</gene>
<keyword evidence="1" id="KW-1133">Transmembrane helix</keyword>
<keyword evidence="3" id="KW-1185">Reference proteome</keyword>
<proteinExistence type="predicted"/>
<evidence type="ECO:0000313" key="2">
    <source>
        <dbReference type="EMBL" id="MBK5897176.1"/>
    </source>
</evidence>
<accession>A0ABS1IZ57</accession>
<keyword evidence="1" id="KW-0472">Membrane</keyword>
<feature type="transmembrane region" description="Helical" evidence="1">
    <location>
        <begin position="90"/>
        <end position="109"/>
    </location>
</feature>
<reference evidence="2 3" key="1">
    <citation type="submission" date="2021-01" db="EMBL/GenBank/DDBJ databases">
        <title>Isolation and description of Catonella massiliensis sp. nov., a novel Catonella species, isolated from a stable periodontitis subject.</title>
        <authorList>
            <person name="Antezack A."/>
            <person name="Boxberger M."/>
            <person name="La Scola B."/>
            <person name="Monnet-Corti V."/>
        </authorList>
    </citation>
    <scope>NUCLEOTIDE SEQUENCE [LARGE SCALE GENOMIC DNA]</scope>
    <source>
        <strain evidence="2 3">Marseille-Q4567</strain>
    </source>
</reference>
<organism evidence="2 3">
    <name type="scientific">Catonella massiliensis</name>
    <dbReference type="NCBI Taxonomy" id="2799636"/>
    <lineage>
        <taxon>Bacteria</taxon>
        <taxon>Bacillati</taxon>
        <taxon>Bacillota</taxon>
        <taxon>Clostridia</taxon>
        <taxon>Lachnospirales</taxon>
        <taxon>Lachnospiraceae</taxon>
        <taxon>Catonella</taxon>
    </lineage>
</organism>